<accession>A0ABD1YJR2</accession>
<dbReference type="InterPro" id="IPR051948">
    <property type="entry name" value="Hsp70_co-chaperone_J-domain"/>
</dbReference>
<evidence type="ECO:0000259" key="3">
    <source>
        <dbReference type="PROSITE" id="PS50076"/>
    </source>
</evidence>
<sequence>MTDYYKVLGVSRDASQAEVKRAFRRLALRFHPDRHVNSSEQSKHAAGLRFKELSEAYEILRDEKKRATYNREGRAGFRRGYDQGSSYQRAQAYRRTAGEDAWKTQYGEEPFHTRGFYPEGRYRAPFRWRFGFPHFGFTRADYFFHGVIFVVAAVGFTLADKTFDSFWKNRNTGKSFEEAMEAVDREKRSKLENRAEHLKASSD</sequence>
<keyword evidence="2" id="KW-1133">Transmembrane helix</keyword>
<dbReference type="PANTHER" id="PTHR44360:SF1">
    <property type="entry name" value="DNAJ HOMOLOG SUBFAMILY B MEMBER 9"/>
    <property type="match status" value="1"/>
</dbReference>
<dbReference type="InterPro" id="IPR001623">
    <property type="entry name" value="DnaJ_domain"/>
</dbReference>
<dbReference type="AlphaFoldDB" id="A0ABD1YJR2"/>
<keyword evidence="2" id="KW-0812">Transmembrane</keyword>
<dbReference type="PRINTS" id="PR00625">
    <property type="entry name" value="JDOMAIN"/>
</dbReference>
<dbReference type="EMBL" id="JBHFFA010000004">
    <property type="protein sequence ID" value="KAL2631016.1"/>
    <property type="molecule type" value="Genomic_DNA"/>
</dbReference>
<dbReference type="PANTHER" id="PTHR44360">
    <property type="entry name" value="DNAJ HOMOLOG SUBFAMILY B MEMBER 9"/>
    <property type="match status" value="1"/>
</dbReference>
<dbReference type="CDD" id="cd06257">
    <property type="entry name" value="DnaJ"/>
    <property type="match status" value="1"/>
</dbReference>
<keyword evidence="5" id="KW-1185">Reference proteome</keyword>
<protein>
    <recommendedName>
        <fullName evidence="3">J domain-containing protein</fullName>
    </recommendedName>
</protein>
<name>A0ABD1YJR2_9MARC</name>
<evidence type="ECO:0000313" key="4">
    <source>
        <dbReference type="EMBL" id="KAL2631016.1"/>
    </source>
</evidence>
<dbReference type="Pfam" id="PF00226">
    <property type="entry name" value="DnaJ"/>
    <property type="match status" value="1"/>
</dbReference>
<organism evidence="4 5">
    <name type="scientific">Riccia fluitans</name>
    <dbReference type="NCBI Taxonomy" id="41844"/>
    <lineage>
        <taxon>Eukaryota</taxon>
        <taxon>Viridiplantae</taxon>
        <taxon>Streptophyta</taxon>
        <taxon>Embryophyta</taxon>
        <taxon>Marchantiophyta</taxon>
        <taxon>Marchantiopsida</taxon>
        <taxon>Marchantiidae</taxon>
        <taxon>Marchantiales</taxon>
        <taxon>Ricciaceae</taxon>
        <taxon>Riccia</taxon>
    </lineage>
</organism>
<dbReference type="InterPro" id="IPR036869">
    <property type="entry name" value="J_dom_sf"/>
</dbReference>
<dbReference type="SUPFAM" id="SSF46565">
    <property type="entry name" value="Chaperone J-domain"/>
    <property type="match status" value="1"/>
</dbReference>
<dbReference type="Gene3D" id="1.10.287.110">
    <property type="entry name" value="DnaJ domain"/>
    <property type="match status" value="1"/>
</dbReference>
<reference evidence="4 5" key="1">
    <citation type="submission" date="2024-09" db="EMBL/GenBank/DDBJ databases">
        <title>Chromosome-scale assembly of Riccia fluitans.</title>
        <authorList>
            <person name="Paukszto L."/>
            <person name="Sawicki J."/>
            <person name="Karawczyk K."/>
            <person name="Piernik-Szablinska J."/>
            <person name="Szczecinska M."/>
            <person name="Mazdziarz M."/>
        </authorList>
    </citation>
    <scope>NUCLEOTIDE SEQUENCE [LARGE SCALE GENOMIC DNA]</scope>
    <source>
        <strain evidence="4">Rf_01</strain>
        <tissue evidence="4">Aerial parts of the thallus</tissue>
    </source>
</reference>
<evidence type="ECO:0000313" key="5">
    <source>
        <dbReference type="Proteomes" id="UP001605036"/>
    </source>
</evidence>
<dbReference type="PROSITE" id="PS00636">
    <property type="entry name" value="DNAJ_1"/>
    <property type="match status" value="1"/>
</dbReference>
<feature type="transmembrane region" description="Helical" evidence="2">
    <location>
        <begin position="142"/>
        <end position="159"/>
    </location>
</feature>
<proteinExistence type="predicted"/>
<keyword evidence="1" id="KW-0143">Chaperone</keyword>
<dbReference type="Proteomes" id="UP001605036">
    <property type="component" value="Unassembled WGS sequence"/>
</dbReference>
<dbReference type="InterPro" id="IPR018253">
    <property type="entry name" value="DnaJ_domain_CS"/>
</dbReference>
<feature type="domain" description="J" evidence="3">
    <location>
        <begin position="3"/>
        <end position="73"/>
    </location>
</feature>
<comment type="caution">
    <text evidence="4">The sequence shown here is derived from an EMBL/GenBank/DDBJ whole genome shotgun (WGS) entry which is preliminary data.</text>
</comment>
<dbReference type="PROSITE" id="PS50076">
    <property type="entry name" value="DNAJ_2"/>
    <property type="match status" value="1"/>
</dbReference>
<evidence type="ECO:0000256" key="2">
    <source>
        <dbReference type="SAM" id="Phobius"/>
    </source>
</evidence>
<dbReference type="SMART" id="SM00271">
    <property type="entry name" value="DnaJ"/>
    <property type="match status" value="1"/>
</dbReference>
<gene>
    <name evidence="4" type="ORF">R1flu_015702</name>
</gene>
<evidence type="ECO:0000256" key="1">
    <source>
        <dbReference type="ARBA" id="ARBA00023186"/>
    </source>
</evidence>
<keyword evidence="2" id="KW-0472">Membrane</keyword>